<name>A0A9W7CFY8_9STRA</name>
<dbReference type="EMBL" id="BRXZ01000099">
    <property type="protein sequence ID" value="GMI05053.1"/>
    <property type="molecule type" value="Genomic_DNA"/>
</dbReference>
<reference evidence="1" key="1">
    <citation type="submission" date="2022-07" db="EMBL/GenBank/DDBJ databases">
        <title>Genome analysis of Parmales, a sister group of diatoms, reveals the evolutionary specialization of diatoms from phago-mixotrophs to photoautotrophs.</title>
        <authorList>
            <person name="Ban H."/>
            <person name="Sato S."/>
            <person name="Yoshikawa S."/>
            <person name="Kazumasa Y."/>
            <person name="Nakamura Y."/>
            <person name="Ichinomiya M."/>
            <person name="Saitoh K."/>
            <person name="Sato N."/>
            <person name="Blanc-Mathieu R."/>
            <person name="Endo H."/>
            <person name="Kuwata A."/>
            <person name="Ogata H."/>
        </authorList>
    </citation>
    <scope>NUCLEOTIDE SEQUENCE</scope>
</reference>
<evidence type="ECO:0000313" key="2">
    <source>
        <dbReference type="Proteomes" id="UP001165082"/>
    </source>
</evidence>
<organism evidence="1 2">
    <name type="scientific">Triparma retinervis</name>
    <dbReference type="NCBI Taxonomy" id="2557542"/>
    <lineage>
        <taxon>Eukaryota</taxon>
        <taxon>Sar</taxon>
        <taxon>Stramenopiles</taxon>
        <taxon>Ochrophyta</taxon>
        <taxon>Bolidophyceae</taxon>
        <taxon>Parmales</taxon>
        <taxon>Triparmaceae</taxon>
        <taxon>Triparma</taxon>
    </lineage>
</organism>
<sequence>MSNQQQGSKSHEVEDAIVTVERSIFDSICCCLHENESAKQWRNKGEGGAQATASAVKEGESAVKGAGDGAVATTDGAKKEIIDVNEN</sequence>
<evidence type="ECO:0000313" key="1">
    <source>
        <dbReference type="EMBL" id="GMI05053.1"/>
    </source>
</evidence>
<protein>
    <submittedName>
        <fullName evidence="1">Uncharacterized protein</fullName>
    </submittedName>
</protein>
<gene>
    <name evidence="1" type="ORF">TrRE_jg3799</name>
</gene>
<keyword evidence="2" id="KW-1185">Reference proteome</keyword>
<dbReference type="AlphaFoldDB" id="A0A9W7CFY8"/>
<accession>A0A9W7CFY8</accession>
<dbReference type="Proteomes" id="UP001165082">
    <property type="component" value="Unassembled WGS sequence"/>
</dbReference>
<comment type="caution">
    <text evidence="1">The sequence shown here is derived from an EMBL/GenBank/DDBJ whole genome shotgun (WGS) entry which is preliminary data.</text>
</comment>
<proteinExistence type="predicted"/>